<dbReference type="AlphaFoldDB" id="A0A6C0IYB0"/>
<protein>
    <submittedName>
        <fullName evidence="1">Uncharacterized protein</fullName>
    </submittedName>
</protein>
<dbReference type="EMBL" id="MN740292">
    <property type="protein sequence ID" value="QHT98321.1"/>
    <property type="molecule type" value="Genomic_DNA"/>
</dbReference>
<reference evidence="1" key="1">
    <citation type="journal article" date="2020" name="Nature">
        <title>Giant virus diversity and host interactions through global metagenomics.</title>
        <authorList>
            <person name="Schulz F."/>
            <person name="Roux S."/>
            <person name="Paez-Espino D."/>
            <person name="Jungbluth S."/>
            <person name="Walsh D.A."/>
            <person name="Denef V.J."/>
            <person name="McMahon K.D."/>
            <person name="Konstantinidis K.T."/>
            <person name="Eloe-Fadrosh E.A."/>
            <person name="Kyrpides N.C."/>
            <person name="Woyke T."/>
        </authorList>
    </citation>
    <scope>NUCLEOTIDE SEQUENCE</scope>
    <source>
        <strain evidence="1">GVMAG-M-3300025652-16</strain>
    </source>
</reference>
<dbReference type="Gene3D" id="3.30.40.220">
    <property type="match status" value="1"/>
</dbReference>
<evidence type="ECO:0000313" key="1">
    <source>
        <dbReference type="EMBL" id="QHT98321.1"/>
    </source>
</evidence>
<accession>A0A6C0IYB0</accession>
<proteinExistence type="predicted"/>
<name>A0A6C0IYB0_9ZZZZ</name>
<sequence>MAPRLSPLTYLQTIDDEEAKTIVENEKLILIPDKTNKTGFWYIRKKEDLHRQRPYQILPIPEYGINRGLCFRSNIAAAVYISQHLGRSVCRSITTWYEDESKTQILTNIRIPNRFQIPKVEMNGQMYGGRNNSRTDTWRYKTGSLYDGSKRRTKIRNGETSERRAPSREHKFDWTRDYFGTWVADTLEEENFKCAYSSGRLTPKCVSLERLDETRGYSTENCVLIHIAFQTGHTQWSREKFMSVYNLRNTDTYDEHEVHKSRIYNSIPYNQHSIESKRGNTPPRLYAMLRKLKNNSIGHTKKRNAKGRNHRESEITIEYLIDIWEKQRGRCYYLDIPMNIDGDWRVSLERIDNGKGYTTDNVVLTTLETQNSHHTWSKEFVESVWN</sequence>
<organism evidence="1">
    <name type="scientific">viral metagenome</name>
    <dbReference type="NCBI Taxonomy" id="1070528"/>
    <lineage>
        <taxon>unclassified sequences</taxon>
        <taxon>metagenomes</taxon>
        <taxon>organismal metagenomes</taxon>
    </lineage>
</organism>